<evidence type="ECO:0000313" key="11">
    <source>
        <dbReference type="EMBL" id="KEQ26679.1"/>
    </source>
</evidence>
<keyword evidence="3" id="KW-0309">Germination</keyword>
<evidence type="ECO:0000259" key="10">
    <source>
        <dbReference type="Pfam" id="PF25198"/>
    </source>
</evidence>
<comment type="similarity">
    <text evidence="2">Belongs to the GerABKC lipoprotein family.</text>
</comment>
<feature type="domain" description="Spore germination protein N-terminal" evidence="10">
    <location>
        <begin position="22"/>
        <end position="189"/>
    </location>
</feature>
<dbReference type="AlphaFoldDB" id="A0A081P7K6"/>
<dbReference type="GO" id="GO:0016020">
    <property type="term" value="C:membrane"/>
    <property type="evidence" value="ECO:0007669"/>
    <property type="project" value="UniProtKB-SubCell"/>
</dbReference>
<feature type="domain" description="Spore germination GerAC-like C-terminal" evidence="9">
    <location>
        <begin position="197"/>
        <end position="368"/>
    </location>
</feature>
<evidence type="ECO:0000256" key="7">
    <source>
        <dbReference type="ARBA" id="ARBA00023288"/>
    </source>
</evidence>
<name>A0A081P7K6_9BACL</name>
<dbReference type="NCBIfam" id="TIGR02887">
    <property type="entry name" value="spore_ger_x_C"/>
    <property type="match status" value="1"/>
</dbReference>
<evidence type="ECO:0000313" key="12">
    <source>
        <dbReference type="Proteomes" id="UP000028123"/>
    </source>
</evidence>
<reference evidence="11 12" key="1">
    <citation type="submission" date="2014-06" db="EMBL/GenBank/DDBJ databases">
        <title>Draft genome sequence of Paenibacillus sp. MSt1.</title>
        <authorList>
            <person name="Aw Y.K."/>
            <person name="Ong K.S."/>
            <person name="Gan H.M."/>
            <person name="Lee S.M."/>
        </authorList>
    </citation>
    <scope>NUCLEOTIDE SEQUENCE [LARGE SCALE GENOMIC DNA]</scope>
    <source>
        <strain evidence="11 12">MSt1</strain>
    </source>
</reference>
<evidence type="ECO:0000256" key="2">
    <source>
        <dbReference type="ARBA" id="ARBA00007886"/>
    </source>
</evidence>
<keyword evidence="12" id="KW-1185">Reference proteome</keyword>
<proteinExistence type="inferred from homology"/>
<accession>A0A081P7K6</accession>
<dbReference type="Gene3D" id="3.30.300.210">
    <property type="entry name" value="Nutrient germinant receptor protein C, domain 3"/>
    <property type="match status" value="1"/>
</dbReference>
<comment type="subcellular location">
    <subcellularLocation>
        <location evidence="1">Membrane</location>
        <topology evidence="1">Lipid-anchor</topology>
    </subcellularLocation>
</comment>
<dbReference type="Proteomes" id="UP000028123">
    <property type="component" value="Unassembled WGS sequence"/>
</dbReference>
<dbReference type="Pfam" id="PF25198">
    <property type="entry name" value="Spore_GerAC_N"/>
    <property type="match status" value="1"/>
</dbReference>
<evidence type="ECO:0000256" key="5">
    <source>
        <dbReference type="ARBA" id="ARBA00023136"/>
    </source>
</evidence>
<dbReference type="EMBL" id="JNVM01000006">
    <property type="protein sequence ID" value="KEQ26679.1"/>
    <property type="molecule type" value="Genomic_DNA"/>
</dbReference>
<dbReference type="Pfam" id="PF05504">
    <property type="entry name" value="Spore_GerAC"/>
    <property type="match status" value="1"/>
</dbReference>
<keyword evidence="7" id="KW-0449">Lipoprotein</keyword>
<evidence type="ECO:0000256" key="1">
    <source>
        <dbReference type="ARBA" id="ARBA00004635"/>
    </source>
</evidence>
<protein>
    <submittedName>
        <fullName evidence="11">Uncharacterized protein</fullName>
    </submittedName>
</protein>
<feature type="signal peptide" evidence="8">
    <location>
        <begin position="1"/>
        <end position="24"/>
    </location>
</feature>
<dbReference type="InterPro" id="IPR038501">
    <property type="entry name" value="Spore_GerAC_C_sf"/>
</dbReference>
<dbReference type="PANTHER" id="PTHR35789">
    <property type="entry name" value="SPORE GERMINATION PROTEIN B3"/>
    <property type="match status" value="1"/>
</dbReference>
<feature type="chain" id="PRO_5001761421" evidence="8">
    <location>
        <begin position="25"/>
        <end position="371"/>
    </location>
</feature>
<organism evidence="11 12">
    <name type="scientific">Paenibacillus tyrfis</name>
    <dbReference type="NCBI Taxonomy" id="1501230"/>
    <lineage>
        <taxon>Bacteria</taxon>
        <taxon>Bacillati</taxon>
        <taxon>Bacillota</taxon>
        <taxon>Bacilli</taxon>
        <taxon>Bacillales</taxon>
        <taxon>Paenibacillaceae</taxon>
        <taxon>Paenibacillus</taxon>
    </lineage>
</organism>
<evidence type="ECO:0000256" key="6">
    <source>
        <dbReference type="ARBA" id="ARBA00023139"/>
    </source>
</evidence>
<dbReference type="OrthoDB" id="2694406at2"/>
<dbReference type="eggNOG" id="ENOG502ZAZ3">
    <property type="taxonomic scope" value="Bacteria"/>
</dbReference>
<keyword evidence="6" id="KW-0564">Palmitate</keyword>
<dbReference type="InterPro" id="IPR046953">
    <property type="entry name" value="Spore_GerAC-like_C"/>
</dbReference>
<dbReference type="PANTHER" id="PTHR35789:SF1">
    <property type="entry name" value="SPORE GERMINATION PROTEIN B3"/>
    <property type="match status" value="1"/>
</dbReference>
<dbReference type="InterPro" id="IPR008844">
    <property type="entry name" value="Spore_GerAC-like"/>
</dbReference>
<dbReference type="RefSeq" id="WP_036679626.1">
    <property type="nucleotide sequence ID" value="NZ_JNVM01000006.1"/>
</dbReference>
<evidence type="ECO:0000256" key="8">
    <source>
        <dbReference type="SAM" id="SignalP"/>
    </source>
</evidence>
<evidence type="ECO:0000256" key="4">
    <source>
        <dbReference type="ARBA" id="ARBA00022729"/>
    </source>
</evidence>
<gene>
    <name evidence="11" type="ORF">ET33_33110</name>
</gene>
<comment type="caution">
    <text evidence="11">The sequence shown here is derived from an EMBL/GenBank/DDBJ whole genome shotgun (WGS) entry which is preliminary data.</text>
</comment>
<dbReference type="InterPro" id="IPR057336">
    <property type="entry name" value="GerAC_N"/>
</dbReference>
<evidence type="ECO:0000256" key="3">
    <source>
        <dbReference type="ARBA" id="ARBA00022544"/>
    </source>
</evidence>
<keyword evidence="4 8" id="KW-0732">Signal</keyword>
<keyword evidence="5" id="KW-0472">Membrane</keyword>
<sequence length="371" mass="42043">MKRWVRTVALAVCVAMLPGCWDQANIEDLTLSLTTGIDLDEKDNLMVYMAAPVFSKEAKKKNEVYEFRSKTLRVARNRFDAVVSALTVGGKSQILFLGKRLTERGDWFPLTDTFFRDGKQTVNAKVVLVNGPVSDVIHHYPKDKPRLSFHLTRLLDKNNQRNFTVRTTLQKLIDQKYEKGMTISITELKLNKEIEVTGTALLDRRGKYKGSLNQQESSLLLILQRRTVEEVPFSIHVPNERKSGVFASDIVSFNAGVEKVKIKTAYNQGKFRFDVGIQLSGALTQRLFPFDFSKKGGELEAAIEKQLDKQFSELVKKFQSLKIDPVGFGIIARAYQYKEFKQVQEQWGDVLAKADVNVKVKLTLKSSGAIK</sequence>
<evidence type="ECO:0000259" key="9">
    <source>
        <dbReference type="Pfam" id="PF05504"/>
    </source>
</evidence>
<dbReference type="GO" id="GO:0009847">
    <property type="term" value="P:spore germination"/>
    <property type="evidence" value="ECO:0007669"/>
    <property type="project" value="InterPro"/>
</dbReference>